<dbReference type="Proteomes" id="UP000176902">
    <property type="component" value="Unassembled WGS sequence"/>
</dbReference>
<proteinExistence type="inferred from homology"/>
<evidence type="ECO:0000259" key="7">
    <source>
        <dbReference type="PROSITE" id="PS51352"/>
    </source>
</evidence>
<sequence>MDQPKQFITTPIAVLVGAIVISIAILIHGGVIKVGGLSKTQQPAPQVGQPVAEEPTGPVKVSVDDDPLLGNKDAPITLIEFSDYECPFCKRHFDQTLPQIKKDYIDTGKVKLIFRDFPLSFHDPMATYEAQAANCAREQGGDTAYFKIHDEMFKKTTSNGNGLTKDQIKQLATDLGLNGTNILSCADSDKYKDEVTKDITDGSAVGVSGTPAFFIGKSNSTGVIEGTIVVGAQPYSVFQSAFDKLQ</sequence>
<comment type="caution">
    <text evidence="8">The sequence shown here is derived from an EMBL/GenBank/DDBJ whole genome shotgun (WGS) entry which is preliminary data.</text>
</comment>
<keyword evidence="5" id="KW-0676">Redox-active center</keyword>
<dbReference type="GO" id="GO:0016491">
    <property type="term" value="F:oxidoreductase activity"/>
    <property type="evidence" value="ECO:0007669"/>
    <property type="project" value="UniProtKB-KW"/>
</dbReference>
<dbReference type="InterPro" id="IPR013766">
    <property type="entry name" value="Thioredoxin_domain"/>
</dbReference>
<evidence type="ECO:0000256" key="6">
    <source>
        <dbReference type="SAM" id="Phobius"/>
    </source>
</evidence>
<comment type="similarity">
    <text evidence="1">Belongs to the thioredoxin family. DsbA subfamily.</text>
</comment>
<dbReference type="Gene3D" id="1.10.40.80">
    <property type="match status" value="1"/>
</dbReference>
<evidence type="ECO:0000313" key="9">
    <source>
        <dbReference type="Proteomes" id="UP000176902"/>
    </source>
</evidence>
<keyword evidence="4" id="KW-1015">Disulfide bond</keyword>
<dbReference type="PROSITE" id="PS51352">
    <property type="entry name" value="THIOREDOXIN_2"/>
    <property type="match status" value="1"/>
</dbReference>
<gene>
    <name evidence="8" type="ORF">A3C59_01475</name>
</gene>
<evidence type="ECO:0000256" key="4">
    <source>
        <dbReference type="ARBA" id="ARBA00023157"/>
    </source>
</evidence>
<dbReference type="EMBL" id="MFCV01000025">
    <property type="protein sequence ID" value="OGE32522.1"/>
    <property type="molecule type" value="Genomic_DNA"/>
</dbReference>
<evidence type="ECO:0000256" key="5">
    <source>
        <dbReference type="ARBA" id="ARBA00023284"/>
    </source>
</evidence>
<keyword evidence="6" id="KW-0812">Transmembrane</keyword>
<reference evidence="8 9" key="1">
    <citation type="journal article" date="2016" name="Nat. Commun.">
        <title>Thousands of microbial genomes shed light on interconnected biogeochemical processes in an aquifer system.</title>
        <authorList>
            <person name="Anantharaman K."/>
            <person name="Brown C.T."/>
            <person name="Hug L.A."/>
            <person name="Sharon I."/>
            <person name="Castelle C.J."/>
            <person name="Probst A.J."/>
            <person name="Thomas B.C."/>
            <person name="Singh A."/>
            <person name="Wilkins M.J."/>
            <person name="Karaoz U."/>
            <person name="Brodie E.L."/>
            <person name="Williams K.H."/>
            <person name="Hubbard S.S."/>
            <person name="Banfield J.F."/>
        </authorList>
    </citation>
    <scope>NUCLEOTIDE SEQUENCE [LARGE SCALE GENOMIC DNA]</scope>
</reference>
<dbReference type="Pfam" id="PF13462">
    <property type="entry name" value="Thioredoxin_4"/>
    <property type="match status" value="1"/>
</dbReference>
<accession>A0A1F5JV61</accession>
<evidence type="ECO:0000256" key="1">
    <source>
        <dbReference type="ARBA" id="ARBA00005791"/>
    </source>
</evidence>
<dbReference type="SUPFAM" id="SSF52833">
    <property type="entry name" value="Thioredoxin-like"/>
    <property type="match status" value="1"/>
</dbReference>
<keyword evidence="6" id="KW-1133">Transmembrane helix</keyword>
<evidence type="ECO:0000256" key="2">
    <source>
        <dbReference type="ARBA" id="ARBA00022729"/>
    </source>
</evidence>
<feature type="domain" description="Thioredoxin" evidence="7">
    <location>
        <begin position="38"/>
        <end position="246"/>
    </location>
</feature>
<feature type="transmembrane region" description="Helical" evidence="6">
    <location>
        <begin position="12"/>
        <end position="32"/>
    </location>
</feature>
<dbReference type="Gene3D" id="3.40.30.10">
    <property type="entry name" value="Glutaredoxin"/>
    <property type="match status" value="1"/>
</dbReference>
<dbReference type="PANTHER" id="PTHR13887">
    <property type="entry name" value="GLUTATHIONE S-TRANSFERASE KAPPA"/>
    <property type="match status" value="1"/>
</dbReference>
<evidence type="ECO:0000313" key="8">
    <source>
        <dbReference type="EMBL" id="OGE32522.1"/>
    </source>
</evidence>
<keyword evidence="2" id="KW-0732">Signal</keyword>
<protein>
    <recommendedName>
        <fullName evidence="7">Thioredoxin domain-containing protein</fullName>
    </recommendedName>
</protein>
<dbReference type="STRING" id="1797768.A3C59_01475"/>
<keyword evidence="3" id="KW-0560">Oxidoreductase</keyword>
<dbReference type="InterPro" id="IPR036249">
    <property type="entry name" value="Thioredoxin-like_sf"/>
</dbReference>
<dbReference type="InterPro" id="IPR012336">
    <property type="entry name" value="Thioredoxin-like_fold"/>
</dbReference>
<evidence type="ECO:0000256" key="3">
    <source>
        <dbReference type="ARBA" id="ARBA00023002"/>
    </source>
</evidence>
<keyword evidence="6" id="KW-0472">Membrane</keyword>
<dbReference type="AlphaFoldDB" id="A0A1F5JV61"/>
<dbReference type="PANTHER" id="PTHR13887:SF14">
    <property type="entry name" value="DISULFIDE BOND FORMATION PROTEIN D"/>
    <property type="match status" value="1"/>
</dbReference>
<organism evidence="8 9">
    <name type="scientific">Candidatus Daviesbacteria bacterium RIFCSPHIGHO2_02_FULL_36_13</name>
    <dbReference type="NCBI Taxonomy" id="1797768"/>
    <lineage>
        <taxon>Bacteria</taxon>
        <taxon>Candidatus Daviesiibacteriota</taxon>
    </lineage>
</organism>
<name>A0A1F5JV61_9BACT</name>